<proteinExistence type="predicted"/>
<name>A0A843TK95_COLES</name>
<accession>A0A843TK95</accession>
<keyword evidence="2" id="KW-1185">Reference proteome</keyword>
<protein>
    <submittedName>
        <fullName evidence="1">Uncharacterized protein</fullName>
    </submittedName>
</protein>
<evidence type="ECO:0000313" key="2">
    <source>
        <dbReference type="Proteomes" id="UP000652761"/>
    </source>
</evidence>
<evidence type="ECO:0000313" key="1">
    <source>
        <dbReference type="EMBL" id="MQL70507.1"/>
    </source>
</evidence>
<sequence>MIGGGLERFKSKERDCLTDEVGIFELRFITPVEGKEASYMGVRAGVREAGWRCCAREDLALELRCIGGSLLLAIWRPDAAEEMRLCADLTRAEAGLDEVAACVAGGCDLGDGARQEGGCWASYEGWEILRVRNFSSIVLAAGAGSIYCEAIREVFSGREFGIQRVWLQGDLYKEWNLEIGLEL</sequence>
<organism evidence="1 2">
    <name type="scientific">Colocasia esculenta</name>
    <name type="common">Wild taro</name>
    <name type="synonym">Arum esculentum</name>
    <dbReference type="NCBI Taxonomy" id="4460"/>
    <lineage>
        <taxon>Eukaryota</taxon>
        <taxon>Viridiplantae</taxon>
        <taxon>Streptophyta</taxon>
        <taxon>Embryophyta</taxon>
        <taxon>Tracheophyta</taxon>
        <taxon>Spermatophyta</taxon>
        <taxon>Magnoliopsida</taxon>
        <taxon>Liliopsida</taxon>
        <taxon>Araceae</taxon>
        <taxon>Aroideae</taxon>
        <taxon>Colocasieae</taxon>
        <taxon>Colocasia</taxon>
    </lineage>
</organism>
<reference evidence="1" key="1">
    <citation type="submission" date="2017-07" db="EMBL/GenBank/DDBJ databases">
        <title>Taro Niue Genome Assembly and Annotation.</title>
        <authorList>
            <person name="Atibalentja N."/>
            <person name="Keating K."/>
            <person name="Fields C.J."/>
        </authorList>
    </citation>
    <scope>NUCLEOTIDE SEQUENCE</scope>
    <source>
        <strain evidence="1">Niue_2</strain>
        <tissue evidence="1">Leaf</tissue>
    </source>
</reference>
<dbReference type="EMBL" id="NMUH01000070">
    <property type="protein sequence ID" value="MQL70507.1"/>
    <property type="molecule type" value="Genomic_DNA"/>
</dbReference>
<gene>
    <name evidence="1" type="ORF">Taro_002813</name>
</gene>
<dbReference type="AlphaFoldDB" id="A0A843TK95"/>
<dbReference type="Proteomes" id="UP000652761">
    <property type="component" value="Unassembled WGS sequence"/>
</dbReference>
<comment type="caution">
    <text evidence="1">The sequence shown here is derived from an EMBL/GenBank/DDBJ whole genome shotgun (WGS) entry which is preliminary data.</text>
</comment>